<evidence type="ECO:0000256" key="4">
    <source>
        <dbReference type="ARBA" id="ARBA00022691"/>
    </source>
</evidence>
<keyword evidence="4" id="KW-0949">S-adenosyl-L-methionine</keyword>
<organism evidence="6 7">
    <name type="scientific">Polarella glacialis</name>
    <name type="common">Dinoflagellate</name>
    <dbReference type="NCBI Taxonomy" id="89957"/>
    <lineage>
        <taxon>Eukaryota</taxon>
        <taxon>Sar</taxon>
        <taxon>Alveolata</taxon>
        <taxon>Dinophyceae</taxon>
        <taxon>Suessiales</taxon>
        <taxon>Suessiaceae</taxon>
        <taxon>Polarella</taxon>
    </lineage>
</organism>
<comment type="similarity">
    <text evidence="1">Belongs to the ANT/ATPSC lysine N-methyltransferase family.</text>
</comment>
<reference evidence="6" key="1">
    <citation type="submission" date="2021-02" db="EMBL/GenBank/DDBJ databases">
        <authorList>
            <person name="Dougan E. K."/>
            <person name="Rhodes N."/>
            <person name="Thang M."/>
            <person name="Chan C."/>
        </authorList>
    </citation>
    <scope>NUCLEOTIDE SEQUENCE</scope>
</reference>
<dbReference type="SUPFAM" id="SSF53335">
    <property type="entry name" value="S-adenosyl-L-methionine-dependent methyltransferases"/>
    <property type="match status" value="1"/>
</dbReference>
<keyword evidence="2" id="KW-0489">Methyltransferase</keyword>
<dbReference type="InterPro" id="IPR041698">
    <property type="entry name" value="Methyltransf_25"/>
</dbReference>
<dbReference type="GO" id="GO:0032259">
    <property type="term" value="P:methylation"/>
    <property type="evidence" value="ECO:0007669"/>
    <property type="project" value="UniProtKB-KW"/>
</dbReference>
<dbReference type="GO" id="GO:0005739">
    <property type="term" value="C:mitochondrion"/>
    <property type="evidence" value="ECO:0007669"/>
    <property type="project" value="TreeGrafter"/>
</dbReference>
<protein>
    <recommendedName>
        <fullName evidence="5">Methyltransferase domain-containing protein</fullName>
    </recommendedName>
</protein>
<evidence type="ECO:0000313" key="7">
    <source>
        <dbReference type="Proteomes" id="UP000626109"/>
    </source>
</evidence>
<dbReference type="Gene3D" id="3.40.50.150">
    <property type="entry name" value="Vaccinia Virus protein VP39"/>
    <property type="match status" value="1"/>
</dbReference>
<evidence type="ECO:0000313" key="6">
    <source>
        <dbReference type="EMBL" id="CAE8716710.1"/>
    </source>
</evidence>
<evidence type="ECO:0000256" key="3">
    <source>
        <dbReference type="ARBA" id="ARBA00022679"/>
    </source>
</evidence>
<dbReference type="GO" id="GO:0016279">
    <property type="term" value="F:protein-lysine N-methyltransferase activity"/>
    <property type="evidence" value="ECO:0007669"/>
    <property type="project" value="InterPro"/>
</dbReference>
<dbReference type="AlphaFoldDB" id="A0A813L6W1"/>
<dbReference type="Pfam" id="PF13649">
    <property type="entry name" value="Methyltransf_25"/>
    <property type="match status" value="1"/>
</dbReference>
<dbReference type="PANTHER" id="PTHR13610">
    <property type="entry name" value="METHYLTRANSFERASE DOMAIN-CONTAINING PROTEIN"/>
    <property type="match status" value="1"/>
</dbReference>
<name>A0A813L6W1_POLGL</name>
<dbReference type="InterPro" id="IPR026170">
    <property type="entry name" value="FAM173A/B"/>
</dbReference>
<keyword evidence="3" id="KW-0808">Transferase</keyword>
<dbReference type="GO" id="GO:1905706">
    <property type="term" value="P:regulation of mitochondrial ATP synthesis coupled proton transport"/>
    <property type="evidence" value="ECO:0007669"/>
    <property type="project" value="TreeGrafter"/>
</dbReference>
<feature type="domain" description="Methyltransferase" evidence="5">
    <location>
        <begin position="125"/>
        <end position="215"/>
    </location>
</feature>
<dbReference type="PANTHER" id="PTHR13610:SF11">
    <property type="entry name" value="METHYLTRANSFERASE DOMAIN-CONTAINING PROTEIN"/>
    <property type="match status" value="1"/>
</dbReference>
<evidence type="ECO:0000256" key="2">
    <source>
        <dbReference type="ARBA" id="ARBA00022603"/>
    </source>
</evidence>
<accession>A0A813L6W1</accession>
<sequence>MQRASNQIGLRIAQLLAQESPEQSQEGQLAADAYTSSQFELPPAGFRRSTSVVSSGFFAVGSALRAARSRAHAPPGSVEGQPVVDPLLSSGNNSNNTLLCPYMQIQEGGLRAMVGECNFTSRDVVFDLGCGTGKILNRLLESFPCKGVGVEMNSSLGRTAEQHLHKYGLRARVVIADVRNVDMREATAVTSFFLSHSFNAEGSSLKEYLSKTLQPGCLVLNYTYPVLGWQGSYSNGVYRYEIGQHLSDPGK</sequence>
<dbReference type="InterPro" id="IPR029063">
    <property type="entry name" value="SAM-dependent_MTases_sf"/>
</dbReference>
<dbReference type="Proteomes" id="UP000626109">
    <property type="component" value="Unassembled WGS sequence"/>
</dbReference>
<evidence type="ECO:0000256" key="1">
    <source>
        <dbReference type="ARBA" id="ARBA00010633"/>
    </source>
</evidence>
<comment type="caution">
    <text evidence="6">The sequence shown here is derived from an EMBL/GenBank/DDBJ whole genome shotgun (WGS) entry which is preliminary data.</text>
</comment>
<dbReference type="CDD" id="cd02440">
    <property type="entry name" value="AdoMet_MTases"/>
    <property type="match status" value="1"/>
</dbReference>
<dbReference type="EMBL" id="CAJNNW010033022">
    <property type="protein sequence ID" value="CAE8716710.1"/>
    <property type="molecule type" value="Genomic_DNA"/>
</dbReference>
<gene>
    <name evidence="6" type="ORF">PGLA2088_LOCUS39180</name>
</gene>
<evidence type="ECO:0000259" key="5">
    <source>
        <dbReference type="Pfam" id="PF13649"/>
    </source>
</evidence>
<proteinExistence type="inferred from homology"/>